<protein>
    <submittedName>
        <fullName evidence="3">Exopolysaccharide biosynthesis WecB/TagA/CpsF family protein</fullName>
    </submittedName>
</protein>
<dbReference type="PANTHER" id="PTHR34136:SF1">
    <property type="entry name" value="UDP-N-ACETYL-D-MANNOSAMINURONIC ACID TRANSFERASE"/>
    <property type="match status" value="1"/>
</dbReference>
<gene>
    <name evidence="3" type="ORF">C8J25_10171</name>
</gene>
<dbReference type="PANTHER" id="PTHR34136">
    <property type="match status" value="1"/>
</dbReference>
<keyword evidence="1" id="KW-0328">Glycosyltransferase</keyword>
<keyword evidence="2" id="KW-0808">Transferase</keyword>
<evidence type="ECO:0000313" key="3">
    <source>
        <dbReference type="EMBL" id="PTW48574.1"/>
    </source>
</evidence>
<evidence type="ECO:0000256" key="2">
    <source>
        <dbReference type="ARBA" id="ARBA00022679"/>
    </source>
</evidence>
<dbReference type="GO" id="GO:0016758">
    <property type="term" value="F:hexosyltransferase activity"/>
    <property type="evidence" value="ECO:0007669"/>
    <property type="project" value="TreeGrafter"/>
</dbReference>
<dbReference type="Proteomes" id="UP000244013">
    <property type="component" value="Unassembled WGS sequence"/>
</dbReference>
<dbReference type="AlphaFoldDB" id="A0A2T5UAR7"/>
<dbReference type="InterPro" id="IPR004629">
    <property type="entry name" value="WecG_TagA_CpsF"/>
</dbReference>
<accession>A0A2T5UAR7</accession>
<organism evidence="3 4">
    <name type="scientific">Sphingomonas faeni</name>
    <dbReference type="NCBI Taxonomy" id="185950"/>
    <lineage>
        <taxon>Bacteria</taxon>
        <taxon>Pseudomonadati</taxon>
        <taxon>Pseudomonadota</taxon>
        <taxon>Alphaproteobacteria</taxon>
        <taxon>Sphingomonadales</taxon>
        <taxon>Sphingomonadaceae</taxon>
        <taxon>Sphingomonas</taxon>
    </lineage>
</organism>
<sequence length="251" mass="27621">MRTATIGGMKIARLRRDELAALMLADTARARAGTLVEPRIVTSANGSVIAAYNRDEEYRRMIDGADIVDADGMPLVFASRLLCREPLEERIATTDFLLDAATIAARDDIRFFFLGSRPGVAARAAQHLRSRFPGLKVVGTRHGFFSPDAIPDICAKVRASGADVLWIGMGSPAQERFALDNRHLLGGVAWIRTCGGLFDHYGGGVSRAPSWMQATGLEWLYRAAREPVRLGWRYLVTSPVAIYYLATRTHD</sequence>
<dbReference type="RefSeq" id="WP_244186617.1">
    <property type="nucleotide sequence ID" value="NZ_QAYE01000001.1"/>
</dbReference>
<name>A0A2T5UAR7_9SPHN</name>
<dbReference type="GeneID" id="91004177"/>
<dbReference type="NCBIfam" id="TIGR00696">
    <property type="entry name" value="wecG_tagA_cpsF"/>
    <property type="match status" value="1"/>
</dbReference>
<evidence type="ECO:0000313" key="4">
    <source>
        <dbReference type="Proteomes" id="UP000244013"/>
    </source>
</evidence>
<dbReference type="Pfam" id="PF03808">
    <property type="entry name" value="Glyco_tran_WecG"/>
    <property type="match status" value="1"/>
</dbReference>
<dbReference type="EMBL" id="QAYE01000001">
    <property type="protein sequence ID" value="PTW48574.1"/>
    <property type="molecule type" value="Genomic_DNA"/>
</dbReference>
<proteinExistence type="predicted"/>
<reference evidence="3 4" key="1">
    <citation type="submission" date="2018-04" db="EMBL/GenBank/DDBJ databases">
        <title>Genomic Encyclopedia of Type Strains, Phase III (KMG-III): the genomes of soil and plant-associated and newly described type strains.</title>
        <authorList>
            <person name="Whitman W."/>
        </authorList>
    </citation>
    <scope>NUCLEOTIDE SEQUENCE [LARGE SCALE GENOMIC DNA]</scope>
    <source>
        <strain evidence="3 4">MA-olki</strain>
    </source>
</reference>
<dbReference type="CDD" id="cd06533">
    <property type="entry name" value="Glyco_transf_WecG_TagA"/>
    <property type="match status" value="1"/>
</dbReference>
<evidence type="ECO:0000256" key="1">
    <source>
        <dbReference type="ARBA" id="ARBA00022676"/>
    </source>
</evidence>
<comment type="caution">
    <text evidence="3">The sequence shown here is derived from an EMBL/GenBank/DDBJ whole genome shotgun (WGS) entry which is preliminary data.</text>
</comment>